<evidence type="ECO:0000313" key="4">
    <source>
        <dbReference type="Proteomes" id="UP001596031"/>
    </source>
</evidence>
<sequence length="337" mass="37213">MTTPAPALVRVGVPLPGGRLVEIARDAGLPVLFSANAFMRRGTNGEITSVRLADRAHFGGLNAALDSAGFVAAVKYRGFPWSIDHYLKLAQSYDWAWYATMDFCVEAEVAGDKTEVMFRLAETVRMFSELRNHALDRGMAAPMPVLQGWTPSQYVWCANAYPLQEWPDLIGLGSMCRRHLHGDVGVFAVIDALDRILPPHVKFHLFGVKGKSLEHLGQHPRIVSIDSMAWEAAARRDHPTGRNMDLRGEYMLSWAEKNKAAAAGVQVGRTPSLLPVEPERVNSRIERWLDLVTSNEITGPDAHWAALRNFDQLDDHPGDGEEGEEEAEDEGCGMGMA</sequence>
<keyword evidence="4" id="KW-1185">Reference proteome</keyword>
<evidence type="ECO:0000313" key="3">
    <source>
        <dbReference type="EMBL" id="MFC5512824.1"/>
    </source>
</evidence>
<dbReference type="Pfam" id="PF23859">
    <property type="entry name" value="DpdA"/>
    <property type="match status" value="1"/>
</dbReference>
<comment type="caution">
    <text evidence="3">The sequence shown here is derived from an EMBL/GenBank/DDBJ whole genome shotgun (WGS) entry which is preliminary data.</text>
</comment>
<organism evidence="3 4">
    <name type="scientific">Massilia jejuensis</name>
    <dbReference type="NCBI Taxonomy" id="648894"/>
    <lineage>
        <taxon>Bacteria</taxon>
        <taxon>Pseudomonadati</taxon>
        <taxon>Pseudomonadota</taxon>
        <taxon>Betaproteobacteria</taxon>
        <taxon>Burkholderiales</taxon>
        <taxon>Oxalobacteraceae</taxon>
        <taxon>Telluria group</taxon>
        <taxon>Massilia</taxon>
    </lineage>
</organism>
<proteinExistence type="predicted"/>
<dbReference type="EMBL" id="JBHSMS010000055">
    <property type="protein sequence ID" value="MFC5512824.1"/>
    <property type="molecule type" value="Genomic_DNA"/>
</dbReference>
<dbReference type="SUPFAM" id="SSF51713">
    <property type="entry name" value="tRNA-guanine transglycosylase"/>
    <property type="match status" value="1"/>
</dbReference>
<dbReference type="Gene3D" id="3.20.20.105">
    <property type="entry name" value="Queuine tRNA-ribosyltransferase-like"/>
    <property type="match status" value="1"/>
</dbReference>
<name>A0ABW0PLC3_9BURK</name>
<dbReference type="Proteomes" id="UP001596031">
    <property type="component" value="Unassembled WGS sequence"/>
</dbReference>
<accession>A0ABW0PLC3</accession>
<reference evidence="4" key="1">
    <citation type="journal article" date="2019" name="Int. J. Syst. Evol. Microbiol.">
        <title>The Global Catalogue of Microorganisms (GCM) 10K type strain sequencing project: providing services to taxonomists for standard genome sequencing and annotation.</title>
        <authorList>
            <consortium name="The Broad Institute Genomics Platform"/>
            <consortium name="The Broad Institute Genome Sequencing Center for Infectious Disease"/>
            <person name="Wu L."/>
            <person name="Ma J."/>
        </authorList>
    </citation>
    <scope>NUCLEOTIDE SEQUENCE [LARGE SCALE GENOMIC DNA]</scope>
    <source>
        <strain evidence="4">CCUG 38813</strain>
    </source>
</reference>
<dbReference type="RefSeq" id="WP_379723834.1">
    <property type="nucleotide sequence ID" value="NZ_JBHSMS010000055.1"/>
</dbReference>
<dbReference type="InterPro" id="IPR055645">
    <property type="entry name" value="DpdA"/>
</dbReference>
<gene>
    <name evidence="3" type="ORF">ACFPOU_17105</name>
</gene>
<feature type="compositionally biased region" description="Acidic residues" evidence="1">
    <location>
        <begin position="320"/>
        <end position="331"/>
    </location>
</feature>
<feature type="region of interest" description="Disordered" evidence="1">
    <location>
        <begin position="311"/>
        <end position="337"/>
    </location>
</feature>
<feature type="domain" description="DeoxyPurine in DNA protein A" evidence="2">
    <location>
        <begin position="61"/>
        <end position="243"/>
    </location>
</feature>
<evidence type="ECO:0000256" key="1">
    <source>
        <dbReference type="SAM" id="MobiDB-lite"/>
    </source>
</evidence>
<dbReference type="InterPro" id="IPR036511">
    <property type="entry name" value="TGT-like_sf"/>
</dbReference>
<evidence type="ECO:0000259" key="2">
    <source>
        <dbReference type="Pfam" id="PF23859"/>
    </source>
</evidence>
<protein>
    <recommendedName>
        <fullName evidence="2">DeoxyPurine in DNA protein A domain-containing protein</fullName>
    </recommendedName>
</protein>